<dbReference type="InterPro" id="IPR027417">
    <property type="entry name" value="P-loop_NTPase"/>
</dbReference>
<accession>A0A238WEP7</accession>
<name>A0A238WEP7_9PSEU</name>
<evidence type="ECO:0000259" key="2">
    <source>
        <dbReference type="Pfam" id="PF17912"/>
    </source>
</evidence>
<dbReference type="PANTHER" id="PTHR43875:SF1">
    <property type="entry name" value="OSMOPROTECTIVE COMPOUNDS UPTAKE ATP-BINDING PROTEIN GGTA"/>
    <property type="match status" value="1"/>
</dbReference>
<dbReference type="PANTHER" id="PTHR43875">
    <property type="entry name" value="MALTODEXTRIN IMPORT ATP-BINDING PROTEIN MSMX"/>
    <property type="match status" value="1"/>
</dbReference>
<gene>
    <name evidence="3" type="ORF">SAMN06265360_10676</name>
</gene>
<evidence type="ECO:0000256" key="1">
    <source>
        <dbReference type="SAM" id="MobiDB-lite"/>
    </source>
</evidence>
<dbReference type="Gene3D" id="3.40.50.300">
    <property type="entry name" value="P-loop containing nucleotide triphosphate hydrolases"/>
    <property type="match status" value="1"/>
</dbReference>
<dbReference type="AlphaFoldDB" id="A0A238WEP7"/>
<dbReference type="SUPFAM" id="SSF52540">
    <property type="entry name" value="P-loop containing nucleoside triphosphate hydrolases"/>
    <property type="match status" value="1"/>
</dbReference>
<dbReference type="InterPro" id="IPR008995">
    <property type="entry name" value="Mo/tungstate-bd_C_term_dom"/>
</dbReference>
<dbReference type="GO" id="GO:0016887">
    <property type="term" value="F:ATP hydrolysis activity"/>
    <property type="evidence" value="ECO:0007669"/>
    <property type="project" value="InterPro"/>
</dbReference>
<sequence>MDEPLSNLDAKLRVSTRTQIAALQRRLGTTTVYVTHDQVEAMTMGDRVALLHEGIVQQCGTPRELYERPANVFVAGFIGSPAMNLRQGRLTEQGADIGGMTVPVSRQARAAAASDGDGTVTVGIRPKARRSISACAPTSRTSSPQPPAAGFPVDRRSGARATQRDIGRPDTTPPGATLAV</sequence>
<feature type="domain" description="MalK-like OB fold" evidence="2">
    <location>
        <begin position="79"/>
        <end position="126"/>
    </location>
</feature>
<keyword evidence="4" id="KW-1185">Reference proteome</keyword>
<feature type="compositionally biased region" description="Basic and acidic residues" evidence="1">
    <location>
        <begin position="153"/>
        <end position="168"/>
    </location>
</feature>
<reference evidence="3 4" key="1">
    <citation type="submission" date="2017-06" db="EMBL/GenBank/DDBJ databases">
        <authorList>
            <person name="Kim H.J."/>
            <person name="Triplett B.A."/>
        </authorList>
    </citation>
    <scope>NUCLEOTIDE SEQUENCE [LARGE SCALE GENOMIC DNA]</scope>
    <source>
        <strain evidence="3 4">DSM 45207</strain>
    </source>
</reference>
<organism evidence="3 4">
    <name type="scientific">Haloechinothrix alba</name>
    <dbReference type="NCBI Taxonomy" id="664784"/>
    <lineage>
        <taxon>Bacteria</taxon>
        <taxon>Bacillati</taxon>
        <taxon>Actinomycetota</taxon>
        <taxon>Actinomycetes</taxon>
        <taxon>Pseudonocardiales</taxon>
        <taxon>Pseudonocardiaceae</taxon>
        <taxon>Haloechinothrix</taxon>
    </lineage>
</organism>
<dbReference type="Proteomes" id="UP000198348">
    <property type="component" value="Unassembled WGS sequence"/>
</dbReference>
<dbReference type="Pfam" id="PF17912">
    <property type="entry name" value="OB_MalK"/>
    <property type="match status" value="1"/>
</dbReference>
<proteinExistence type="predicted"/>
<evidence type="ECO:0000313" key="3">
    <source>
        <dbReference type="EMBL" id="SNR44753.1"/>
    </source>
</evidence>
<dbReference type="GO" id="GO:0055052">
    <property type="term" value="C:ATP-binding cassette (ABC) transporter complex, substrate-binding subunit-containing"/>
    <property type="evidence" value="ECO:0007669"/>
    <property type="project" value="TreeGrafter"/>
</dbReference>
<dbReference type="Gene3D" id="2.40.50.100">
    <property type="match status" value="1"/>
</dbReference>
<dbReference type="InterPro" id="IPR040582">
    <property type="entry name" value="OB_MalK-like"/>
</dbReference>
<dbReference type="SUPFAM" id="SSF50331">
    <property type="entry name" value="MOP-like"/>
    <property type="match status" value="1"/>
</dbReference>
<evidence type="ECO:0000313" key="4">
    <source>
        <dbReference type="Proteomes" id="UP000198348"/>
    </source>
</evidence>
<feature type="region of interest" description="Disordered" evidence="1">
    <location>
        <begin position="130"/>
        <end position="180"/>
    </location>
</feature>
<protein>
    <recommendedName>
        <fullName evidence="2">MalK-like OB fold domain-containing protein</fullName>
    </recommendedName>
</protein>
<dbReference type="EMBL" id="FZNW01000006">
    <property type="protein sequence ID" value="SNR44753.1"/>
    <property type="molecule type" value="Genomic_DNA"/>
</dbReference>
<dbReference type="InterPro" id="IPR047641">
    <property type="entry name" value="ABC_transpr_MalK/UgpC-like"/>
</dbReference>